<evidence type="ECO:0000313" key="1">
    <source>
        <dbReference type="EMBL" id="EWC61662.1"/>
    </source>
</evidence>
<dbReference type="Proteomes" id="UP000019277">
    <property type="component" value="Unassembled WGS sequence"/>
</dbReference>
<dbReference type="eggNOG" id="ENOG5031IZP">
    <property type="taxonomic scope" value="Bacteria"/>
</dbReference>
<dbReference type="AlphaFoldDB" id="W7IXS6"/>
<dbReference type="OrthoDB" id="10009679at2"/>
<evidence type="ECO:0000313" key="2">
    <source>
        <dbReference type="Proteomes" id="UP000019277"/>
    </source>
</evidence>
<gene>
    <name evidence="1" type="ORF">UO65_3020</name>
</gene>
<dbReference type="STRING" id="909613.UO65_3020"/>
<accession>W7IXS6</accession>
<proteinExistence type="predicted"/>
<dbReference type="RefSeq" id="WP_035282942.1">
    <property type="nucleotide sequence ID" value="NZ_AYXG01000103.1"/>
</dbReference>
<reference evidence="1 2" key="1">
    <citation type="journal article" date="2014" name="Genome Announc.">
        <title>Draft Genome Sequence of the Antitrypanosomally Active Sponge-Associated Bacterium Actinokineospora sp. Strain EG49.</title>
        <authorList>
            <person name="Harjes J."/>
            <person name="Ryu T."/>
            <person name="Abdelmohsen U.R."/>
            <person name="Moitinho-Silva L."/>
            <person name="Horn H."/>
            <person name="Ravasi T."/>
            <person name="Hentschel U."/>
        </authorList>
    </citation>
    <scope>NUCLEOTIDE SEQUENCE [LARGE SCALE GENOMIC DNA]</scope>
    <source>
        <strain evidence="1 2">EG49</strain>
    </source>
</reference>
<dbReference type="EMBL" id="AYXG01000103">
    <property type="protein sequence ID" value="EWC61662.1"/>
    <property type="molecule type" value="Genomic_DNA"/>
</dbReference>
<comment type="caution">
    <text evidence="1">The sequence shown here is derived from an EMBL/GenBank/DDBJ whole genome shotgun (WGS) entry which is preliminary data.</text>
</comment>
<sequence>MTDPRTDPGALPCGRDRADLVALAADGHAADPALAEHAAACPHCAPVLAAAEDDWARVRAAAAVPLPTPPGLAERALAAVRAVRGAGGVVEVDQEGGALRVSERVVALAARAAAAEYLADTGGGHLRSVTTGPGTVELGLAVRFGTAIDPLAERLRAHVLASLAPHLGERVPVVDVRVVDVTHPPSG</sequence>
<keyword evidence="2" id="KW-1185">Reference proteome</keyword>
<organism evidence="1 2">
    <name type="scientific">Actinokineospora spheciospongiae</name>
    <dbReference type="NCBI Taxonomy" id="909613"/>
    <lineage>
        <taxon>Bacteria</taxon>
        <taxon>Bacillati</taxon>
        <taxon>Actinomycetota</taxon>
        <taxon>Actinomycetes</taxon>
        <taxon>Pseudonocardiales</taxon>
        <taxon>Pseudonocardiaceae</taxon>
        <taxon>Actinokineospora</taxon>
    </lineage>
</organism>
<protein>
    <recommendedName>
        <fullName evidence="3">Asp23/Gls24 family envelope stress response protein</fullName>
    </recommendedName>
</protein>
<name>W7IXS6_9PSEU</name>
<evidence type="ECO:0008006" key="3">
    <source>
        <dbReference type="Google" id="ProtNLM"/>
    </source>
</evidence>